<reference evidence="5" key="2">
    <citation type="submission" date="2025-08" db="UniProtKB">
        <authorList>
            <consortium name="Ensembl"/>
        </authorList>
    </citation>
    <scope>IDENTIFICATION</scope>
</reference>
<keyword evidence="2" id="KW-0547">Nucleotide-binding</keyword>
<evidence type="ECO:0000313" key="6">
    <source>
        <dbReference type="Proteomes" id="UP000265120"/>
    </source>
</evidence>
<keyword evidence="3" id="KW-0342">GTP-binding</keyword>
<dbReference type="OMA" id="HINECRK"/>
<dbReference type="Pfam" id="PF04548">
    <property type="entry name" value="AIG1"/>
    <property type="match status" value="1"/>
</dbReference>
<evidence type="ECO:0000256" key="3">
    <source>
        <dbReference type="ARBA" id="ARBA00023134"/>
    </source>
</evidence>
<evidence type="ECO:0000259" key="4">
    <source>
        <dbReference type="Pfam" id="PF04548"/>
    </source>
</evidence>
<dbReference type="Gene3D" id="3.40.50.300">
    <property type="entry name" value="P-loop containing nucleotide triphosphate hydrolases"/>
    <property type="match status" value="1"/>
</dbReference>
<accession>A0A3P8UJ89</accession>
<comment type="similarity">
    <text evidence="1">Belongs to the TRAFAC class TrmE-Era-EngA-EngB-Septin-like GTPase superfamily. AIG1/Toc34/Toc159-like paraseptin GTPase family. IAN subfamily.</text>
</comment>
<evidence type="ECO:0000313" key="5">
    <source>
        <dbReference type="Ensembl" id="ENSCSEP00000003283.1"/>
    </source>
</evidence>
<proteinExistence type="inferred from homology"/>
<dbReference type="PANTHER" id="PTHR10903:SF170">
    <property type="entry name" value="GTPASE IMAP FAMILY MEMBER 7"/>
    <property type="match status" value="1"/>
</dbReference>
<dbReference type="GeneTree" id="ENSGT01140000282522"/>
<dbReference type="Ensembl" id="ENSCSET00000003328.1">
    <property type="protein sequence ID" value="ENSCSEP00000003283.1"/>
    <property type="gene ID" value="ENSCSEG00000002148.1"/>
</dbReference>
<organism evidence="5 6">
    <name type="scientific">Cynoglossus semilaevis</name>
    <name type="common">Tongue sole</name>
    <dbReference type="NCBI Taxonomy" id="244447"/>
    <lineage>
        <taxon>Eukaryota</taxon>
        <taxon>Metazoa</taxon>
        <taxon>Chordata</taxon>
        <taxon>Craniata</taxon>
        <taxon>Vertebrata</taxon>
        <taxon>Euteleostomi</taxon>
        <taxon>Actinopterygii</taxon>
        <taxon>Neopterygii</taxon>
        <taxon>Teleostei</taxon>
        <taxon>Neoteleostei</taxon>
        <taxon>Acanthomorphata</taxon>
        <taxon>Carangaria</taxon>
        <taxon>Pleuronectiformes</taxon>
        <taxon>Pleuronectoidei</taxon>
        <taxon>Cynoglossidae</taxon>
        <taxon>Cynoglossinae</taxon>
        <taxon>Cynoglossus</taxon>
    </lineage>
</organism>
<reference evidence="5 6" key="1">
    <citation type="journal article" date="2014" name="Nat. Genet.">
        <title>Whole-genome sequence of a flatfish provides insights into ZW sex chromosome evolution and adaptation to a benthic lifestyle.</title>
        <authorList>
            <person name="Chen S."/>
            <person name="Zhang G."/>
            <person name="Shao C."/>
            <person name="Huang Q."/>
            <person name="Liu G."/>
            <person name="Zhang P."/>
            <person name="Song W."/>
            <person name="An N."/>
            <person name="Chalopin D."/>
            <person name="Volff J.N."/>
            <person name="Hong Y."/>
            <person name="Li Q."/>
            <person name="Sha Z."/>
            <person name="Zhou H."/>
            <person name="Xie M."/>
            <person name="Yu Q."/>
            <person name="Liu Y."/>
            <person name="Xiang H."/>
            <person name="Wang N."/>
            <person name="Wu K."/>
            <person name="Yang C."/>
            <person name="Zhou Q."/>
            <person name="Liao X."/>
            <person name="Yang L."/>
            <person name="Hu Q."/>
            <person name="Zhang J."/>
            <person name="Meng L."/>
            <person name="Jin L."/>
            <person name="Tian Y."/>
            <person name="Lian J."/>
            <person name="Yang J."/>
            <person name="Miao G."/>
            <person name="Liu S."/>
            <person name="Liang Z."/>
            <person name="Yan F."/>
            <person name="Li Y."/>
            <person name="Sun B."/>
            <person name="Zhang H."/>
            <person name="Zhang J."/>
            <person name="Zhu Y."/>
            <person name="Du M."/>
            <person name="Zhao Y."/>
            <person name="Schartl M."/>
            <person name="Tang Q."/>
            <person name="Wang J."/>
        </authorList>
    </citation>
    <scope>NUCLEOTIDE SEQUENCE</scope>
</reference>
<feature type="domain" description="AIG1-type G" evidence="4">
    <location>
        <begin position="8"/>
        <end position="165"/>
    </location>
</feature>
<dbReference type="GO" id="GO:0005525">
    <property type="term" value="F:GTP binding"/>
    <property type="evidence" value="ECO:0007669"/>
    <property type="project" value="UniProtKB-KW"/>
</dbReference>
<name>A0A3P8UJ89_CYNSE</name>
<dbReference type="AlphaFoldDB" id="A0A3P8UJ89"/>
<dbReference type="InParanoid" id="A0A3P8UJ89"/>
<dbReference type="InterPro" id="IPR006703">
    <property type="entry name" value="G_AIG1"/>
</dbReference>
<dbReference type="InterPro" id="IPR027417">
    <property type="entry name" value="P-loop_NTPase"/>
</dbReference>
<evidence type="ECO:0000256" key="1">
    <source>
        <dbReference type="ARBA" id="ARBA00008535"/>
    </source>
</evidence>
<dbReference type="PANTHER" id="PTHR10903">
    <property type="entry name" value="GTPASE, IMAP FAMILY MEMBER-RELATED"/>
    <property type="match status" value="1"/>
</dbReference>
<evidence type="ECO:0000256" key="2">
    <source>
        <dbReference type="ARBA" id="ARBA00022741"/>
    </source>
</evidence>
<reference evidence="5" key="3">
    <citation type="submission" date="2025-09" db="UniProtKB">
        <authorList>
            <consortium name="Ensembl"/>
        </authorList>
    </citation>
    <scope>IDENTIFICATION</scope>
</reference>
<dbReference type="SUPFAM" id="SSF52540">
    <property type="entry name" value="P-loop containing nucleoside triphosphate hydrolases"/>
    <property type="match status" value="1"/>
</dbReference>
<protein>
    <recommendedName>
        <fullName evidence="4">AIG1-type G domain-containing protein</fullName>
    </recommendedName>
</protein>
<dbReference type="InterPro" id="IPR045058">
    <property type="entry name" value="GIMA/IAN/Toc"/>
</dbReference>
<keyword evidence="6" id="KW-1185">Reference proteome</keyword>
<sequence length="185" mass="21380">MKWKNYIGNIILQSKEQFASSVPITFCCTVRSVNKIFGVPVRVVDTPDFFHEDVKDAHVHINECRKYCQPGQCVVLLVIQGGRFTNQEIGILERLEDCLGWNIRDCTIVLLTRGDDMKNVNLWSYISENPGLKHIVEHCGNRFHLFNNKSKDIKQVLELVRKIPNYKSLFPKFAKKYDKDSCNSS</sequence>
<dbReference type="Proteomes" id="UP000265120">
    <property type="component" value="Chromosome 14"/>
</dbReference>